<reference evidence="3 4" key="1">
    <citation type="submission" date="2021-04" db="EMBL/GenBank/DDBJ databases">
        <title>Magnetospirillum sulfuroxidans sp. nov., a facultative chemolithoautotrophic sulfur-oxidizing alphaproteobacterium isolated from freshwater sediment and proposals for Paramagetospirillum gen. nov., and Magnetospirillaceae fam. nov.</title>
        <authorList>
            <person name="Koziaeva V."/>
            <person name="Geelhoed J.S."/>
            <person name="Sorokin D.Y."/>
            <person name="Grouzdev D.S."/>
        </authorList>
    </citation>
    <scope>NUCLEOTIDE SEQUENCE [LARGE SCALE GENOMIC DNA]</scope>
    <source>
        <strain evidence="3 4">J10</strain>
    </source>
</reference>
<gene>
    <name evidence="3" type="ORF">KEC16_09405</name>
</gene>
<dbReference type="Proteomes" id="UP000680714">
    <property type="component" value="Unassembled WGS sequence"/>
</dbReference>
<dbReference type="EMBL" id="JAGTUF010000007">
    <property type="protein sequence ID" value="MBR9971930.1"/>
    <property type="molecule type" value="Genomic_DNA"/>
</dbReference>
<proteinExistence type="predicted"/>
<feature type="domain" description="HPP transmembrane region" evidence="2">
    <location>
        <begin position="27"/>
        <end position="169"/>
    </location>
</feature>
<evidence type="ECO:0000256" key="1">
    <source>
        <dbReference type="SAM" id="Phobius"/>
    </source>
</evidence>
<dbReference type="PANTHER" id="PTHR33741">
    <property type="entry name" value="TRANSMEMBRANE PROTEIN DDB_G0269096-RELATED"/>
    <property type="match status" value="1"/>
</dbReference>
<dbReference type="InterPro" id="IPR007065">
    <property type="entry name" value="HPP"/>
</dbReference>
<comment type="caution">
    <text evidence="3">The sequence shown here is derived from an EMBL/GenBank/DDBJ whole genome shotgun (WGS) entry which is preliminary data.</text>
</comment>
<dbReference type="PANTHER" id="PTHR33741:SF5">
    <property type="entry name" value="TRANSMEMBRANE PROTEIN DDB_G0269096-RELATED"/>
    <property type="match status" value="1"/>
</dbReference>
<keyword evidence="1" id="KW-0472">Membrane</keyword>
<evidence type="ECO:0000259" key="2">
    <source>
        <dbReference type="Pfam" id="PF04982"/>
    </source>
</evidence>
<feature type="transmembrane region" description="Helical" evidence="1">
    <location>
        <begin position="75"/>
        <end position="92"/>
    </location>
</feature>
<evidence type="ECO:0000313" key="3">
    <source>
        <dbReference type="EMBL" id="MBR9971930.1"/>
    </source>
</evidence>
<organism evidence="3 4">
    <name type="scientific">Magnetospirillum sulfuroxidans</name>
    <dbReference type="NCBI Taxonomy" id="611300"/>
    <lineage>
        <taxon>Bacteria</taxon>
        <taxon>Pseudomonadati</taxon>
        <taxon>Pseudomonadota</taxon>
        <taxon>Alphaproteobacteria</taxon>
        <taxon>Rhodospirillales</taxon>
        <taxon>Rhodospirillaceae</taxon>
        <taxon>Magnetospirillum</taxon>
    </lineage>
</organism>
<dbReference type="Pfam" id="PF04982">
    <property type="entry name" value="TM_HPP"/>
    <property type="match status" value="1"/>
</dbReference>
<keyword evidence="1" id="KW-1133">Transmembrane helix</keyword>
<feature type="transmembrane region" description="Helical" evidence="1">
    <location>
        <begin position="136"/>
        <end position="158"/>
    </location>
</feature>
<evidence type="ECO:0000313" key="4">
    <source>
        <dbReference type="Proteomes" id="UP000680714"/>
    </source>
</evidence>
<protein>
    <submittedName>
        <fullName evidence="3">HPP family protein</fullName>
    </submittedName>
</protein>
<keyword evidence="4" id="KW-1185">Reference proteome</keyword>
<keyword evidence="1" id="KW-0812">Transmembrane</keyword>
<name>A0ABS5IBX7_9PROT</name>
<accession>A0ABS5IBX7</accession>
<dbReference type="InterPro" id="IPR058581">
    <property type="entry name" value="TM_HPP"/>
</dbReference>
<sequence>MHNIFGEPHLRRFFRRHQPAPCRLTPWKAALGGVATIALCALLAQWAGNAMLIAPLAATAVLVFAAHDSPMAQPANVIGGHLLSTATALVVAEFLPPTWWAMALAVGLSIALMSATRLTHPPAGADALAVTALHPGWSYLLFPILTGAVLVVAAAIVLHRLVPPRRAYPLPIEESGG</sequence>